<dbReference type="Gene3D" id="2.60.120.10">
    <property type="entry name" value="Jelly Rolls"/>
    <property type="match status" value="1"/>
</dbReference>
<evidence type="ECO:0000256" key="4">
    <source>
        <dbReference type="PIRSR" id="PIRSR600888-3"/>
    </source>
</evidence>
<evidence type="ECO:0000313" key="6">
    <source>
        <dbReference type="Proteomes" id="UP000263377"/>
    </source>
</evidence>
<accession>A0A372ZNH4</accession>
<dbReference type="GO" id="GO:0005829">
    <property type="term" value="C:cytosol"/>
    <property type="evidence" value="ECO:0007669"/>
    <property type="project" value="TreeGrafter"/>
</dbReference>
<dbReference type="InterPro" id="IPR000888">
    <property type="entry name" value="RmlC-like"/>
</dbReference>
<evidence type="ECO:0000313" key="5">
    <source>
        <dbReference type="EMBL" id="RGD57281.1"/>
    </source>
</evidence>
<feature type="active site" description="Proton acceptor" evidence="3">
    <location>
        <position position="63"/>
    </location>
</feature>
<dbReference type="CDD" id="cd00438">
    <property type="entry name" value="cupin_RmlC"/>
    <property type="match status" value="1"/>
</dbReference>
<dbReference type="GO" id="GO:0008830">
    <property type="term" value="F:dTDP-4-dehydrorhamnose 3,5-epimerase activity"/>
    <property type="evidence" value="ECO:0007669"/>
    <property type="project" value="InterPro"/>
</dbReference>
<dbReference type="GO" id="GO:0019305">
    <property type="term" value="P:dTDP-rhamnose biosynthetic process"/>
    <property type="evidence" value="ECO:0007669"/>
    <property type="project" value="TreeGrafter"/>
</dbReference>
<proteinExistence type="inferred from homology"/>
<dbReference type="InterPro" id="IPR011051">
    <property type="entry name" value="RmlC_Cupin_sf"/>
</dbReference>
<name>A0A372ZNH4_9ACTN</name>
<feature type="site" description="Participates in a stacking interaction with the thymidine ring of dTDP-4-oxo-6-deoxyglucose" evidence="4">
    <location>
        <position position="139"/>
    </location>
</feature>
<keyword evidence="2" id="KW-0413">Isomerase</keyword>
<gene>
    <name evidence="5" type="ORF">DR950_05265</name>
</gene>
<dbReference type="EMBL" id="QVIG01000001">
    <property type="protein sequence ID" value="RGD57281.1"/>
    <property type="molecule type" value="Genomic_DNA"/>
</dbReference>
<dbReference type="RefSeq" id="WP_117486089.1">
    <property type="nucleotide sequence ID" value="NZ_QVIG01000001.1"/>
</dbReference>
<dbReference type="Pfam" id="PF00908">
    <property type="entry name" value="dTDP_sugar_isom"/>
    <property type="match status" value="1"/>
</dbReference>
<evidence type="ECO:0000256" key="1">
    <source>
        <dbReference type="ARBA" id="ARBA00010154"/>
    </source>
</evidence>
<dbReference type="GO" id="GO:0000271">
    <property type="term" value="P:polysaccharide biosynthetic process"/>
    <property type="evidence" value="ECO:0007669"/>
    <property type="project" value="TreeGrafter"/>
</dbReference>
<organism evidence="5 6">
    <name type="scientific">Kitasatospora xanthocidica</name>
    <dbReference type="NCBI Taxonomy" id="83382"/>
    <lineage>
        <taxon>Bacteria</taxon>
        <taxon>Bacillati</taxon>
        <taxon>Actinomycetota</taxon>
        <taxon>Actinomycetes</taxon>
        <taxon>Kitasatosporales</taxon>
        <taxon>Streptomycetaceae</taxon>
        <taxon>Kitasatospora</taxon>
    </lineage>
</organism>
<keyword evidence="6" id="KW-1185">Reference proteome</keyword>
<sequence length="199" mass="21837">MDVRELAVEGALEFTPRVFPDDRGEFLSGYQEADFRAATGRTLFTVRQASHSRSRSGVLRGVHYTATPPGCEKYVTCPRGRALDVVVDLRVGSPTFGRWDSVELGPDRYRAVYLPVGVGHLFLALEDDTVVSYLLSQEYVPHNELALSPFDPALALPVPEASRTLLSARDRDAPSLAEARSAGLLPDYRECRRAGSGGR</sequence>
<dbReference type="Proteomes" id="UP000263377">
    <property type="component" value="Unassembled WGS sequence"/>
</dbReference>
<dbReference type="SUPFAM" id="SSF51182">
    <property type="entry name" value="RmlC-like cupins"/>
    <property type="match status" value="1"/>
</dbReference>
<dbReference type="InterPro" id="IPR014710">
    <property type="entry name" value="RmlC-like_jellyroll"/>
</dbReference>
<dbReference type="PANTHER" id="PTHR21047">
    <property type="entry name" value="DTDP-6-DEOXY-D-GLUCOSE-3,5 EPIMERASE"/>
    <property type="match status" value="1"/>
</dbReference>
<dbReference type="AlphaFoldDB" id="A0A372ZNH4"/>
<comment type="caution">
    <text evidence="5">The sequence shown here is derived from an EMBL/GenBank/DDBJ whole genome shotgun (WGS) entry which is preliminary data.</text>
</comment>
<dbReference type="PANTHER" id="PTHR21047:SF2">
    <property type="entry name" value="THYMIDINE DIPHOSPHO-4-KETO-RHAMNOSE 3,5-EPIMERASE"/>
    <property type="match status" value="1"/>
</dbReference>
<comment type="similarity">
    <text evidence="1">Belongs to the dTDP-4-dehydrorhamnose 3,5-epimerase family.</text>
</comment>
<feature type="active site" description="Proton donor" evidence="3">
    <location>
        <position position="133"/>
    </location>
</feature>
<reference evidence="5 6" key="1">
    <citation type="submission" date="2018-08" db="EMBL/GenBank/DDBJ databases">
        <title>Diversity &amp; Physiological Properties of Lignin-Decomposing Actinobacteria from Soil.</title>
        <authorList>
            <person name="Roh S.G."/>
            <person name="Kim S.B."/>
        </authorList>
    </citation>
    <scope>NUCLEOTIDE SEQUENCE [LARGE SCALE GENOMIC DNA]</scope>
    <source>
        <strain evidence="5 6">MMS17-GH009</strain>
    </source>
</reference>
<evidence type="ECO:0000256" key="3">
    <source>
        <dbReference type="PIRSR" id="PIRSR600888-1"/>
    </source>
</evidence>
<protein>
    <submittedName>
        <fullName evidence="5">dTDP-4-keto-6-deoxy-D-glucose epimerase</fullName>
    </submittedName>
</protein>
<evidence type="ECO:0000256" key="2">
    <source>
        <dbReference type="ARBA" id="ARBA00023235"/>
    </source>
</evidence>